<evidence type="ECO:0000256" key="2">
    <source>
        <dbReference type="ARBA" id="ARBA00004401"/>
    </source>
</evidence>
<keyword evidence="6" id="KW-0812">Transmembrane</keyword>
<proteinExistence type="inferred from homology"/>
<dbReference type="AlphaFoldDB" id="A0AAQ3W950"/>
<dbReference type="SUPFAM" id="SSF51306">
    <property type="entry name" value="LexA/Signal peptidase"/>
    <property type="match status" value="1"/>
</dbReference>
<dbReference type="RefSeq" id="WP_086314057.1">
    <property type="nucleotide sequence ID" value="NZ_CP147244.1"/>
</dbReference>
<sequence>MSAKKQTGKPKNKRARNSQSIQRTKKNKQALNKLVRRKKRNRLFIEVICGMGLLILLIYAQSYFFFSLAKVDSYAMSPTLKLGEYVLIEKQAPIQRQAIVLIKRKSAQKSELRRVIGLPTEKIAYQNDQLFINEEERAEPFIALEKKAAFENGFVYTKDFSLYEVTGVETIPKDTYFVMGDNRLYSTDSREYSVIKKEEIIGVVNTSR</sequence>
<evidence type="ECO:0000256" key="5">
    <source>
        <dbReference type="ARBA" id="ARBA00022801"/>
    </source>
</evidence>
<dbReference type="GO" id="GO:0006465">
    <property type="term" value="P:signal peptide processing"/>
    <property type="evidence" value="ECO:0007669"/>
    <property type="project" value="InterPro"/>
</dbReference>
<dbReference type="InterPro" id="IPR019758">
    <property type="entry name" value="Pept_S26A_signal_pept_1_CS"/>
</dbReference>
<dbReference type="Pfam" id="PF10502">
    <property type="entry name" value="Peptidase_S26"/>
    <property type="match status" value="1"/>
</dbReference>
<dbReference type="PRINTS" id="PR00727">
    <property type="entry name" value="LEADERPTASE"/>
</dbReference>
<dbReference type="PROSITE" id="PS00761">
    <property type="entry name" value="SPASE_I_3"/>
    <property type="match status" value="1"/>
</dbReference>
<feature type="compositionally biased region" description="Basic residues" evidence="7">
    <location>
        <begin position="1"/>
        <end position="16"/>
    </location>
</feature>
<keyword evidence="6" id="KW-0472">Membrane</keyword>
<dbReference type="EC" id="3.4.21.89" evidence="4 6"/>
<evidence type="ECO:0000256" key="3">
    <source>
        <dbReference type="ARBA" id="ARBA00009370"/>
    </source>
</evidence>
<feature type="domain" description="Peptidase S26" evidence="8">
    <location>
        <begin position="47"/>
        <end position="205"/>
    </location>
</feature>
<reference evidence="10" key="1">
    <citation type="submission" date="2017-05" db="EMBL/GenBank/DDBJ databases">
        <title>The Genome Sequence of EEnterococcus faecalis 9F2_4866.</title>
        <authorList>
            <consortium name="The Broad Institute Genomics Platform"/>
            <consortium name="The Broad Institute Genomic Center for Infectious Diseases"/>
            <person name="Earl A."/>
            <person name="Manson A."/>
            <person name="Schwartman J."/>
            <person name="Gilmore M."/>
            <person name="Abouelleil A."/>
            <person name="Cao P."/>
            <person name="Chapman S."/>
            <person name="Cusick C."/>
            <person name="Shea T."/>
            <person name="Young S."/>
            <person name="Neafsey D."/>
            <person name="Nusbaum C."/>
            <person name="Birren B."/>
        </authorList>
    </citation>
    <scope>NUCLEOTIDE SEQUENCE [LARGE SCALE GENOMIC DNA]</scope>
    <source>
        <strain evidence="10">7F3_DIV0205</strain>
    </source>
</reference>
<dbReference type="InterPro" id="IPR036286">
    <property type="entry name" value="LexA/Signal_pep-like_sf"/>
</dbReference>
<comment type="subcellular location">
    <subcellularLocation>
        <location evidence="2">Cell membrane</location>
        <topology evidence="2">Single-pass type II membrane protein</topology>
    </subcellularLocation>
    <subcellularLocation>
        <location evidence="6">Membrane</location>
        <topology evidence="6">Single-pass type II membrane protein</topology>
    </subcellularLocation>
</comment>
<keyword evidence="10" id="KW-1185">Reference proteome</keyword>
<dbReference type="GO" id="GO:0009003">
    <property type="term" value="F:signal peptidase activity"/>
    <property type="evidence" value="ECO:0007669"/>
    <property type="project" value="UniProtKB-EC"/>
</dbReference>
<evidence type="ECO:0000313" key="9">
    <source>
        <dbReference type="EMBL" id="WYK00529.1"/>
    </source>
</evidence>
<evidence type="ECO:0000256" key="4">
    <source>
        <dbReference type="ARBA" id="ARBA00013208"/>
    </source>
</evidence>
<keyword evidence="6" id="KW-0645">Protease</keyword>
<dbReference type="GO" id="GO:0005886">
    <property type="term" value="C:plasma membrane"/>
    <property type="evidence" value="ECO:0007669"/>
    <property type="project" value="UniProtKB-SubCell"/>
</dbReference>
<comment type="catalytic activity">
    <reaction evidence="1 6">
        <text>Cleavage of hydrophobic, N-terminal signal or leader sequences from secreted and periplasmic proteins.</text>
        <dbReference type="EC" id="3.4.21.89"/>
    </reaction>
</comment>
<dbReference type="Proteomes" id="UP000194948">
    <property type="component" value="Chromosome"/>
</dbReference>
<evidence type="ECO:0000256" key="7">
    <source>
        <dbReference type="SAM" id="MobiDB-lite"/>
    </source>
</evidence>
<keyword evidence="6" id="KW-1133">Transmembrane helix</keyword>
<dbReference type="EMBL" id="CP147244">
    <property type="protein sequence ID" value="WYK00529.1"/>
    <property type="molecule type" value="Genomic_DNA"/>
</dbReference>
<dbReference type="PANTHER" id="PTHR43390:SF1">
    <property type="entry name" value="CHLOROPLAST PROCESSING PEPTIDASE"/>
    <property type="match status" value="1"/>
</dbReference>
<evidence type="ECO:0000313" key="10">
    <source>
        <dbReference type="Proteomes" id="UP000194948"/>
    </source>
</evidence>
<organism evidence="9 10">
    <name type="scientific">Candidatus Enterococcus palustris</name>
    <dbReference type="NCBI Taxonomy" id="1834189"/>
    <lineage>
        <taxon>Bacteria</taxon>
        <taxon>Bacillati</taxon>
        <taxon>Bacillota</taxon>
        <taxon>Bacilli</taxon>
        <taxon>Lactobacillales</taxon>
        <taxon>Enterococcaceae</taxon>
        <taxon>Enterococcus</taxon>
    </lineage>
</organism>
<dbReference type="NCBIfam" id="TIGR02227">
    <property type="entry name" value="sigpep_I_bact"/>
    <property type="match status" value="1"/>
</dbReference>
<protein>
    <recommendedName>
        <fullName evidence="4 6">Signal peptidase I</fullName>
        <ecNumber evidence="4 6">3.4.21.89</ecNumber>
    </recommendedName>
</protein>
<feature type="transmembrane region" description="Helical" evidence="6">
    <location>
        <begin position="43"/>
        <end position="66"/>
    </location>
</feature>
<dbReference type="InterPro" id="IPR019533">
    <property type="entry name" value="Peptidase_S26"/>
</dbReference>
<dbReference type="CDD" id="cd06530">
    <property type="entry name" value="S26_SPase_I"/>
    <property type="match status" value="1"/>
</dbReference>
<dbReference type="GO" id="GO:0004252">
    <property type="term" value="F:serine-type endopeptidase activity"/>
    <property type="evidence" value="ECO:0007669"/>
    <property type="project" value="InterPro"/>
</dbReference>
<accession>A0AAQ3W950</accession>
<keyword evidence="5 6" id="KW-0378">Hydrolase</keyword>
<comment type="similarity">
    <text evidence="3 6">Belongs to the peptidase S26 family.</text>
</comment>
<dbReference type="InterPro" id="IPR000223">
    <property type="entry name" value="Pept_S26A_signal_pept_1"/>
</dbReference>
<evidence type="ECO:0000256" key="6">
    <source>
        <dbReference type="RuleBase" id="RU362042"/>
    </source>
</evidence>
<gene>
    <name evidence="9" type="ORF">A5821_001627</name>
</gene>
<reference evidence="9 10" key="2">
    <citation type="submission" date="2024-03" db="EMBL/GenBank/DDBJ databases">
        <title>The Genome Sequence of Enterococcus sp. DIV0205d.</title>
        <authorList>
            <consortium name="The Broad Institute Genomics Platform"/>
            <consortium name="The Broad Institute Microbial Omics Core"/>
            <consortium name="The Broad Institute Genomic Center for Infectious Diseases"/>
            <person name="Earl A."/>
            <person name="Manson A."/>
            <person name="Gilmore M."/>
            <person name="Schwartman J."/>
            <person name="Shea T."/>
            <person name="Abouelleil A."/>
            <person name="Cao P."/>
            <person name="Chapman S."/>
            <person name="Cusick C."/>
            <person name="Young S."/>
            <person name="Neafsey D."/>
            <person name="Nusbaum C."/>
            <person name="Birren B."/>
        </authorList>
    </citation>
    <scope>NUCLEOTIDE SEQUENCE [LARGE SCALE GENOMIC DNA]</scope>
    <source>
        <strain evidence="9 10">7F3_DIV0205</strain>
    </source>
</reference>
<name>A0AAQ3W950_9ENTE</name>
<evidence type="ECO:0000256" key="1">
    <source>
        <dbReference type="ARBA" id="ARBA00000677"/>
    </source>
</evidence>
<evidence type="ECO:0000259" key="8">
    <source>
        <dbReference type="Pfam" id="PF10502"/>
    </source>
</evidence>
<dbReference type="PANTHER" id="PTHR43390">
    <property type="entry name" value="SIGNAL PEPTIDASE I"/>
    <property type="match status" value="1"/>
</dbReference>
<feature type="region of interest" description="Disordered" evidence="7">
    <location>
        <begin position="1"/>
        <end position="30"/>
    </location>
</feature>
<dbReference type="Gene3D" id="2.10.109.10">
    <property type="entry name" value="Umud Fragment, subunit A"/>
    <property type="match status" value="1"/>
</dbReference>